<feature type="transmembrane region" description="Helical" evidence="1">
    <location>
        <begin position="51"/>
        <end position="71"/>
    </location>
</feature>
<proteinExistence type="predicted"/>
<evidence type="ECO:0000256" key="1">
    <source>
        <dbReference type="SAM" id="Phobius"/>
    </source>
</evidence>
<name>A0A9X7UA25_SPHYA</name>
<gene>
    <name evidence="2" type="ORF">H3V42_00340</name>
</gene>
<sequence>MRFSFVEVMFLDMNWKNRVSEALVGGATGLFVVACFIVARARIDGADAGDWLAFAGVIFGVMLTAGVTVGIQKFGDWQKFQPLRKRALAEVDGLRAATKWYIENKRPQTMSRKASEFRDRIEEISVMNWELSVALRAQMNRFSEAQSGMSGATIHDGKTDWPRIALDCVDEMRRLLS</sequence>
<feature type="transmembrane region" description="Helical" evidence="1">
    <location>
        <begin position="21"/>
        <end position="39"/>
    </location>
</feature>
<accession>A0A9X7UA25</accession>
<dbReference type="EMBL" id="CP060122">
    <property type="protein sequence ID" value="QNG46172.1"/>
    <property type="molecule type" value="Genomic_DNA"/>
</dbReference>
<organism evidence="2 3">
    <name type="scientific">Sphingobium yanoikuyae</name>
    <name type="common">Sphingomonas yanoikuyae</name>
    <dbReference type="NCBI Taxonomy" id="13690"/>
    <lineage>
        <taxon>Bacteria</taxon>
        <taxon>Pseudomonadati</taxon>
        <taxon>Pseudomonadota</taxon>
        <taxon>Alphaproteobacteria</taxon>
        <taxon>Sphingomonadales</taxon>
        <taxon>Sphingomonadaceae</taxon>
        <taxon>Sphingobium</taxon>
    </lineage>
</organism>
<keyword evidence="1" id="KW-0812">Transmembrane</keyword>
<protein>
    <submittedName>
        <fullName evidence="2">Uncharacterized protein</fullName>
    </submittedName>
</protein>
<dbReference type="Proteomes" id="UP000515377">
    <property type="component" value="Chromosome"/>
</dbReference>
<keyword evidence="1" id="KW-0472">Membrane</keyword>
<keyword evidence="1" id="KW-1133">Transmembrane helix</keyword>
<reference evidence="2 3" key="1">
    <citation type="submission" date="2020-07" db="EMBL/GenBank/DDBJ databases">
        <title>Whole genome sequence of Sphingobium yanoikuyae A3.</title>
        <authorList>
            <person name="Han S.-S."/>
        </authorList>
    </citation>
    <scope>NUCLEOTIDE SEQUENCE [LARGE SCALE GENOMIC DNA]</scope>
    <source>
        <strain evidence="2 3">A3</strain>
    </source>
</reference>
<dbReference type="AlphaFoldDB" id="A0A9X7UA25"/>
<dbReference type="PROSITE" id="PS51257">
    <property type="entry name" value="PROKAR_LIPOPROTEIN"/>
    <property type="match status" value="1"/>
</dbReference>
<evidence type="ECO:0000313" key="3">
    <source>
        <dbReference type="Proteomes" id="UP000515377"/>
    </source>
</evidence>
<evidence type="ECO:0000313" key="2">
    <source>
        <dbReference type="EMBL" id="QNG46172.1"/>
    </source>
</evidence>